<dbReference type="EMBL" id="CAJNOI010000077">
    <property type="protein sequence ID" value="CAF1012005.1"/>
    <property type="molecule type" value="Genomic_DNA"/>
</dbReference>
<evidence type="ECO:0000313" key="5">
    <source>
        <dbReference type="EMBL" id="CAF1371305.1"/>
    </source>
</evidence>
<keyword evidence="8" id="KW-1185">Reference proteome</keyword>
<dbReference type="EMBL" id="CAJNON010000730">
    <property type="protein sequence ID" value="CAF1365109.1"/>
    <property type="molecule type" value="Genomic_DNA"/>
</dbReference>
<sequence length="148" mass="16889">MMNIETLLQAAQILESQQSMPPKKRIARGDRQTPPNNPVPTSILSPTTINTNPTTQIISPTPIVSSTSSLLKNDRIDDYPQLDLNLNFHHHNHLAQQRLSLDQNDDDDDDDDDETNNQNINGNSESSNRVQTTCFRDREIHNRLEKHR</sequence>
<dbReference type="OrthoDB" id="5981879at2759"/>
<reference evidence="5" key="1">
    <citation type="submission" date="2021-02" db="EMBL/GenBank/DDBJ databases">
        <authorList>
            <person name="Nowell W R."/>
        </authorList>
    </citation>
    <scope>NUCLEOTIDE SEQUENCE</scope>
</reference>
<feature type="compositionally biased region" description="Acidic residues" evidence="1">
    <location>
        <begin position="103"/>
        <end position="115"/>
    </location>
</feature>
<feature type="compositionally biased region" description="Polar residues" evidence="1">
    <location>
        <begin position="116"/>
        <end position="134"/>
    </location>
</feature>
<comment type="caution">
    <text evidence="5">The sequence shown here is derived from an EMBL/GenBank/DDBJ whole genome shotgun (WGS) entry which is preliminary data.</text>
</comment>
<dbReference type="Proteomes" id="UP000663891">
    <property type="component" value="Unassembled WGS sequence"/>
</dbReference>
<dbReference type="EMBL" id="CAJNOM010000339">
    <property type="protein sequence ID" value="CAF1372315.1"/>
    <property type="molecule type" value="Genomic_DNA"/>
</dbReference>
<dbReference type="AlphaFoldDB" id="A0A815IWS9"/>
<evidence type="ECO:0000313" key="8">
    <source>
        <dbReference type="Proteomes" id="UP000663832"/>
    </source>
</evidence>
<dbReference type="EMBL" id="CAJNOG010000588">
    <property type="protein sequence ID" value="CAF1306727.1"/>
    <property type="molecule type" value="Genomic_DNA"/>
</dbReference>
<protein>
    <submittedName>
        <fullName evidence="5">Uncharacterized protein</fullName>
    </submittedName>
</protein>
<evidence type="ECO:0000313" key="7">
    <source>
        <dbReference type="EMBL" id="CAF1387858.1"/>
    </source>
</evidence>
<organism evidence="5 8">
    <name type="scientific">Adineta steineri</name>
    <dbReference type="NCBI Taxonomy" id="433720"/>
    <lineage>
        <taxon>Eukaryota</taxon>
        <taxon>Metazoa</taxon>
        <taxon>Spiralia</taxon>
        <taxon>Gnathifera</taxon>
        <taxon>Rotifera</taxon>
        <taxon>Eurotatoria</taxon>
        <taxon>Bdelloidea</taxon>
        <taxon>Adinetida</taxon>
        <taxon>Adinetidae</taxon>
        <taxon>Adineta</taxon>
    </lineage>
</organism>
<gene>
    <name evidence="2" type="ORF">BJG266_LOCUS16517</name>
    <name evidence="7" type="ORF">IZO911_LOCUS38784</name>
    <name evidence="3" type="ORF">JYZ213_LOCUS32623</name>
    <name evidence="5" type="ORF">QVE165_LOCUS35123</name>
    <name evidence="6" type="ORF">QVE165_LOCUS35177</name>
    <name evidence="4" type="ORF">VCS650_LOCUS34536</name>
</gene>
<feature type="region of interest" description="Disordered" evidence="1">
    <location>
        <begin position="102"/>
        <end position="148"/>
    </location>
</feature>
<evidence type="ECO:0000313" key="6">
    <source>
        <dbReference type="EMBL" id="CAF1372315.1"/>
    </source>
</evidence>
<dbReference type="Proteomes" id="UP000663877">
    <property type="component" value="Unassembled WGS sequence"/>
</dbReference>
<feature type="region of interest" description="Disordered" evidence="1">
    <location>
        <begin position="15"/>
        <end position="61"/>
    </location>
</feature>
<feature type="compositionally biased region" description="Basic and acidic residues" evidence="1">
    <location>
        <begin position="135"/>
        <end position="148"/>
    </location>
</feature>
<name>A0A815IWS9_9BILA</name>
<evidence type="ECO:0000313" key="4">
    <source>
        <dbReference type="EMBL" id="CAF1365109.1"/>
    </source>
</evidence>
<dbReference type="Proteomes" id="UP000663832">
    <property type="component" value="Unassembled WGS sequence"/>
</dbReference>
<dbReference type="Proteomes" id="UP000663860">
    <property type="component" value="Unassembled WGS sequence"/>
</dbReference>
<evidence type="ECO:0000313" key="3">
    <source>
        <dbReference type="EMBL" id="CAF1306727.1"/>
    </source>
</evidence>
<evidence type="ECO:0000313" key="2">
    <source>
        <dbReference type="EMBL" id="CAF1012005.1"/>
    </source>
</evidence>
<accession>A0A815IWS9</accession>
<proteinExistence type="predicted"/>
<dbReference type="EMBL" id="CAJNOE010001108">
    <property type="protein sequence ID" value="CAF1387858.1"/>
    <property type="molecule type" value="Genomic_DNA"/>
</dbReference>
<dbReference type="Proteomes" id="UP000663845">
    <property type="component" value="Unassembled WGS sequence"/>
</dbReference>
<dbReference type="EMBL" id="CAJNOM010000338">
    <property type="protein sequence ID" value="CAF1371305.1"/>
    <property type="molecule type" value="Genomic_DNA"/>
</dbReference>
<feature type="compositionally biased region" description="Low complexity" evidence="1">
    <location>
        <begin position="45"/>
        <end position="61"/>
    </location>
</feature>
<evidence type="ECO:0000256" key="1">
    <source>
        <dbReference type="SAM" id="MobiDB-lite"/>
    </source>
</evidence>